<reference evidence="1 2" key="1">
    <citation type="submission" date="2016-01" db="EMBL/GenBank/DDBJ databases">
        <title>Genome sequencing of Roseivirga spongicola UST030701-084.</title>
        <authorList>
            <person name="Selvaratnam C."/>
            <person name="Thevarajoo S."/>
            <person name="Goh K.M."/>
            <person name="Ee R."/>
            <person name="Chan K.-G."/>
            <person name="Chong C.S."/>
        </authorList>
    </citation>
    <scope>NUCLEOTIDE SEQUENCE [LARGE SCALE GENOMIC DNA]</scope>
    <source>
        <strain evidence="1 2">UST030701-084</strain>
    </source>
</reference>
<gene>
    <name evidence="1" type="ORF">AWW68_03920</name>
</gene>
<sequence length="202" mass="23205">MSVVRKVRAVEKVFTALDVEIKSFQNTSQIRCLEGCGKCCFKPDIEATPLEFLPLAFDLFLTKRIDEVHEQLVSGGQAHCHLFTPKPLSLDRGSCGQYIHRGLICRLFGYSAMKDKDGLRKYVTCKTIKESQAEKVEAVQNELNNGYEIPMMSDFYFQIRSIDPDLGTVRYPINLAMRKAIEYVLAYYAYRRRPSMRRKLSA</sequence>
<evidence type="ECO:0000313" key="2">
    <source>
        <dbReference type="Proteomes" id="UP000075606"/>
    </source>
</evidence>
<organism evidence="1 2">
    <name type="scientific">Roseivirga spongicola</name>
    <dbReference type="NCBI Taxonomy" id="333140"/>
    <lineage>
        <taxon>Bacteria</taxon>
        <taxon>Pseudomonadati</taxon>
        <taxon>Bacteroidota</taxon>
        <taxon>Cytophagia</taxon>
        <taxon>Cytophagales</taxon>
        <taxon>Roseivirgaceae</taxon>
        <taxon>Roseivirga</taxon>
    </lineage>
</organism>
<protein>
    <recommendedName>
        <fullName evidence="3">Fe-S-cluster oxidoreductase</fullName>
    </recommendedName>
</protein>
<evidence type="ECO:0008006" key="3">
    <source>
        <dbReference type="Google" id="ProtNLM"/>
    </source>
</evidence>
<dbReference type="InterPro" id="IPR005358">
    <property type="entry name" value="Puta_zinc/iron-chelating_dom"/>
</dbReference>
<dbReference type="RefSeq" id="WP_068216797.1">
    <property type="nucleotide sequence ID" value="NZ_LRPC01000001.1"/>
</dbReference>
<dbReference type="STRING" id="333140.AWW68_03920"/>
<dbReference type="EMBL" id="LRPC01000001">
    <property type="protein sequence ID" value="KYG77924.1"/>
    <property type="molecule type" value="Genomic_DNA"/>
</dbReference>
<evidence type="ECO:0000313" key="1">
    <source>
        <dbReference type="EMBL" id="KYG77924.1"/>
    </source>
</evidence>
<dbReference type="AlphaFoldDB" id="A0A150XGV5"/>
<keyword evidence="2" id="KW-1185">Reference proteome</keyword>
<proteinExistence type="predicted"/>
<dbReference type="OrthoDB" id="9806610at2"/>
<dbReference type="Proteomes" id="UP000075606">
    <property type="component" value="Unassembled WGS sequence"/>
</dbReference>
<accession>A0A150XGV5</accession>
<dbReference type="Pfam" id="PF03692">
    <property type="entry name" value="CxxCxxCC"/>
    <property type="match status" value="1"/>
</dbReference>
<comment type="caution">
    <text evidence="1">The sequence shown here is derived from an EMBL/GenBank/DDBJ whole genome shotgun (WGS) entry which is preliminary data.</text>
</comment>
<name>A0A150XGV5_9BACT</name>